<sequence length="141" mass="16032">MPQVLICRRPPTPRQIEDRPSTSSQLLLSASIKHDRIPPPPSTRSRCSQASPAWCRRPEPRTFRGTTVWSPNFSIRYAVMYALFSSFVRRRPLPPRTPMARTAGNVGQGPRGKLWVQVEVYVPRTLKVNSKASMGAIHFRH</sequence>
<dbReference type="Proteomes" id="UP000324897">
    <property type="component" value="Chromosome 2"/>
</dbReference>
<evidence type="ECO:0000313" key="3">
    <source>
        <dbReference type="Proteomes" id="UP000324897"/>
    </source>
</evidence>
<evidence type="ECO:0000256" key="1">
    <source>
        <dbReference type="SAM" id="MobiDB-lite"/>
    </source>
</evidence>
<dbReference type="AlphaFoldDB" id="A0A5J9ULG8"/>
<name>A0A5J9ULG8_9POAL</name>
<keyword evidence="3" id="KW-1185">Reference proteome</keyword>
<dbReference type="EMBL" id="RWGY01000013">
    <property type="protein sequence ID" value="TVU24000.1"/>
    <property type="molecule type" value="Genomic_DNA"/>
</dbReference>
<gene>
    <name evidence="2" type="ORF">EJB05_26392</name>
</gene>
<feature type="region of interest" description="Disordered" evidence="1">
    <location>
        <begin position="31"/>
        <end position="56"/>
    </location>
</feature>
<proteinExistence type="predicted"/>
<reference evidence="2 3" key="1">
    <citation type="journal article" date="2019" name="Sci. Rep.">
        <title>A high-quality genome of Eragrostis curvula grass provides insights into Poaceae evolution and supports new strategies to enhance forage quality.</title>
        <authorList>
            <person name="Carballo J."/>
            <person name="Santos B.A.C.M."/>
            <person name="Zappacosta D."/>
            <person name="Garbus I."/>
            <person name="Selva J.P."/>
            <person name="Gallo C.A."/>
            <person name="Diaz A."/>
            <person name="Albertini E."/>
            <person name="Caccamo M."/>
            <person name="Echenique V."/>
        </authorList>
    </citation>
    <scope>NUCLEOTIDE SEQUENCE [LARGE SCALE GENOMIC DNA]</scope>
    <source>
        <strain evidence="3">cv. Victoria</strain>
        <tissue evidence="2">Leaf</tissue>
    </source>
</reference>
<protein>
    <submittedName>
        <fullName evidence="2">Uncharacterized protein</fullName>
    </submittedName>
</protein>
<accession>A0A5J9ULG8</accession>
<organism evidence="2 3">
    <name type="scientific">Eragrostis curvula</name>
    <name type="common">weeping love grass</name>
    <dbReference type="NCBI Taxonomy" id="38414"/>
    <lineage>
        <taxon>Eukaryota</taxon>
        <taxon>Viridiplantae</taxon>
        <taxon>Streptophyta</taxon>
        <taxon>Embryophyta</taxon>
        <taxon>Tracheophyta</taxon>
        <taxon>Spermatophyta</taxon>
        <taxon>Magnoliopsida</taxon>
        <taxon>Liliopsida</taxon>
        <taxon>Poales</taxon>
        <taxon>Poaceae</taxon>
        <taxon>PACMAD clade</taxon>
        <taxon>Chloridoideae</taxon>
        <taxon>Eragrostideae</taxon>
        <taxon>Eragrostidinae</taxon>
        <taxon>Eragrostis</taxon>
    </lineage>
</organism>
<dbReference type="Gramene" id="TVU24000">
    <property type="protein sequence ID" value="TVU24000"/>
    <property type="gene ID" value="EJB05_26392"/>
</dbReference>
<comment type="caution">
    <text evidence="2">The sequence shown here is derived from an EMBL/GenBank/DDBJ whole genome shotgun (WGS) entry which is preliminary data.</text>
</comment>
<evidence type="ECO:0000313" key="2">
    <source>
        <dbReference type="EMBL" id="TVU24000.1"/>
    </source>
</evidence>